<sequence length="281" mass="32843">MESPEQKRPLPRPHSPPKILETHSDNEVTEDYQARESPPLQLRNLTDNSNRSNNQNSYKLSTHKCRQETTSNSLHRSSSLEHRLHGATSAVKHLENEIKQKKNLIASLQEELNEKTKLLDSYSSQITSAQTHQKSSQLQSSITSIIRKKEKELEKIIKSQQAKIEEDKKTMFRLQELNKTLVTKVKDQEKKLEELEFDTAEKLQKYHANRNLIEENEHLAVLSRRAKQDADGFKQELRVWQEKYQNLLNSSMDFEFQTRELYKANQILNENIIKLLENSAI</sequence>
<evidence type="ECO:0000256" key="1">
    <source>
        <dbReference type="SAM" id="Coils"/>
    </source>
</evidence>
<gene>
    <name evidence="3" type="ORF">SteCoe_25752</name>
</gene>
<evidence type="ECO:0000256" key="2">
    <source>
        <dbReference type="SAM" id="MobiDB-lite"/>
    </source>
</evidence>
<keyword evidence="4" id="KW-1185">Reference proteome</keyword>
<name>A0A1R2BEG1_9CILI</name>
<keyword evidence="1" id="KW-0175">Coiled coil</keyword>
<accession>A0A1R2BEG1</accession>
<feature type="region of interest" description="Disordered" evidence="2">
    <location>
        <begin position="1"/>
        <end position="86"/>
    </location>
</feature>
<dbReference type="AlphaFoldDB" id="A0A1R2BEG1"/>
<proteinExistence type="predicted"/>
<dbReference type="OrthoDB" id="309290at2759"/>
<reference evidence="3 4" key="1">
    <citation type="submission" date="2016-11" db="EMBL/GenBank/DDBJ databases">
        <title>The macronuclear genome of Stentor coeruleus: a giant cell with tiny introns.</title>
        <authorList>
            <person name="Slabodnick M."/>
            <person name="Ruby J.G."/>
            <person name="Reiff S.B."/>
            <person name="Swart E.C."/>
            <person name="Gosai S."/>
            <person name="Prabakaran S."/>
            <person name="Witkowska E."/>
            <person name="Larue G.E."/>
            <person name="Fisher S."/>
            <person name="Freeman R.M."/>
            <person name="Gunawardena J."/>
            <person name="Chu W."/>
            <person name="Stover N.A."/>
            <person name="Gregory B.D."/>
            <person name="Nowacki M."/>
            <person name="Derisi J."/>
            <person name="Roy S.W."/>
            <person name="Marshall W.F."/>
            <person name="Sood P."/>
        </authorList>
    </citation>
    <scope>NUCLEOTIDE SEQUENCE [LARGE SCALE GENOMIC DNA]</scope>
    <source>
        <strain evidence="3">WM001</strain>
    </source>
</reference>
<evidence type="ECO:0000313" key="4">
    <source>
        <dbReference type="Proteomes" id="UP000187209"/>
    </source>
</evidence>
<feature type="coiled-coil region" evidence="1">
    <location>
        <begin position="150"/>
        <end position="205"/>
    </location>
</feature>
<dbReference type="EMBL" id="MPUH01000706">
    <property type="protein sequence ID" value="OMJ75168.1"/>
    <property type="molecule type" value="Genomic_DNA"/>
</dbReference>
<feature type="compositionally biased region" description="Polar residues" evidence="2">
    <location>
        <begin position="43"/>
        <end position="60"/>
    </location>
</feature>
<dbReference type="Proteomes" id="UP000187209">
    <property type="component" value="Unassembled WGS sequence"/>
</dbReference>
<organism evidence="3 4">
    <name type="scientific">Stentor coeruleus</name>
    <dbReference type="NCBI Taxonomy" id="5963"/>
    <lineage>
        <taxon>Eukaryota</taxon>
        <taxon>Sar</taxon>
        <taxon>Alveolata</taxon>
        <taxon>Ciliophora</taxon>
        <taxon>Postciliodesmatophora</taxon>
        <taxon>Heterotrichea</taxon>
        <taxon>Heterotrichida</taxon>
        <taxon>Stentoridae</taxon>
        <taxon>Stentor</taxon>
    </lineage>
</organism>
<evidence type="ECO:0000313" key="3">
    <source>
        <dbReference type="EMBL" id="OMJ75168.1"/>
    </source>
</evidence>
<protein>
    <submittedName>
        <fullName evidence="3">Uncharacterized protein</fullName>
    </submittedName>
</protein>
<feature type="compositionally biased region" description="Low complexity" evidence="2">
    <location>
        <begin position="68"/>
        <end position="77"/>
    </location>
</feature>
<comment type="caution">
    <text evidence="3">The sequence shown here is derived from an EMBL/GenBank/DDBJ whole genome shotgun (WGS) entry which is preliminary data.</text>
</comment>